<evidence type="ECO:0000313" key="2">
    <source>
        <dbReference type="Proteomes" id="UP000233781"/>
    </source>
</evidence>
<dbReference type="CDD" id="cd03062">
    <property type="entry name" value="TRX_Fd_Sucrase"/>
    <property type="match status" value="1"/>
</dbReference>
<comment type="caution">
    <text evidence="1">The sequence shown here is derived from an EMBL/GenBank/DDBJ whole genome shotgun (WGS) entry which is preliminary data.</text>
</comment>
<dbReference type="AlphaFoldDB" id="A0A2N3YLL5"/>
<dbReference type="Proteomes" id="UP000233781">
    <property type="component" value="Unassembled WGS sequence"/>
</dbReference>
<dbReference type="SUPFAM" id="SSF52833">
    <property type="entry name" value="Thioredoxin-like"/>
    <property type="match status" value="1"/>
</dbReference>
<evidence type="ECO:0008006" key="3">
    <source>
        <dbReference type="Google" id="ProtNLM"/>
    </source>
</evidence>
<dbReference type="PANTHER" id="PTHR31902:SF22">
    <property type="entry name" value="SLL1203 PROTEIN"/>
    <property type="match status" value="1"/>
</dbReference>
<accession>A0A2N3YLL5</accession>
<organism evidence="1 2">
    <name type="scientific">Phycicoccus duodecadis</name>
    <dbReference type="NCBI Taxonomy" id="173053"/>
    <lineage>
        <taxon>Bacteria</taxon>
        <taxon>Bacillati</taxon>
        <taxon>Actinomycetota</taxon>
        <taxon>Actinomycetes</taxon>
        <taxon>Micrococcales</taxon>
        <taxon>Intrasporangiaceae</taxon>
        <taxon>Phycicoccus</taxon>
    </lineage>
</organism>
<dbReference type="InterPro" id="IPR036249">
    <property type="entry name" value="Thioredoxin-like_sf"/>
</dbReference>
<dbReference type="Gene3D" id="3.40.30.10">
    <property type="entry name" value="Glutaredoxin"/>
    <property type="match status" value="1"/>
</dbReference>
<dbReference type="Pfam" id="PF06999">
    <property type="entry name" value="Suc_Fer-like"/>
    <property type="match status" value="1"/>
</dbReference>
<proteinExistence type="predicted"/>
<dbReference type="PANTHER" id="PTHR31902">
    <property type="entry name" value="ACTIN PATCHES DISTAL PROTEIN 1"/>
    <property type="match status" value="1"/>
</dbReference>
<gene>
    <name evidence="1" type="ORF">ATL31_2595</name>
</gene>
<name>A0A2N3YLL5_9MICO</name>
<dbReference type="OrthoDB" id="3399139at2"/>
<dbReference type="RefSeq" id="WP_101396123.1">
    <property type="nucleotide sequence ID" value="NZ_PJNE01000001.1"/>
</dbReference>
<dbReference type="EMBL" id="PJNE01000001">
    <property type="protein sequence ID" value="PKW27744.1"/>
    <property type="molecule type" value="Genomic_DNA"/>
</dbReference>
<keyword evidence="2" id="KW-1185">Reference proteome</keyword>
<sequence length="300" mass="31508">MALTDLSRCSAAARHRGDPLAGSAPVAARWLLVEHPGPWAKAPLDTPPMAGRVGQEIEAVSASYGGKVLLIRRQGRRQADGGDPAWYAVDTVRGTWVRGTWRTAEDLLAAAHALGPALSVSDEDADPMVLVCTHGTRDACCAVRGRPIAARLARERPGDVWECTHLGGHRFSGTLLVLPDGACYGMLDTDDAAEVVSGHLAGRVTASHLRGLTRYEPEVQAAVAAVLREYGPTGSTDAEAGLVTPGRAGMPTRVEVLGHGPVPELVVVDIVREELPEAPLSCGAGPKPHVAYRTTLSLPA</sequence>
<reference evidence="1 2" key="1">
    <citation type="submission" date="2017-12" db="EMBL/GenBank/DDBJ databases">
        <title>Sequencing the genomes of 1000 Actinobacteria strains.</title>
        <authorList>
            <person name="Klenk H.-P."/>
        </authorList>
    </citation>
    <scope>NUCLEOTIDE SEQUENCE [LARGE SCALE GENOMIC DNA]</scope>
    <source>
        <strain evidence="1 2">DSM 12806</strain>
    </source>
</reference>
<protein>
    <recommendedName>
        <fullName evidence="3">Sucrase/ferredoxin-like protein</fullName>
    </recommendedName>
</protein>
<dbReference type="InterPro" id="IPR009737">
    <property type="entry name" value="Aim32/Apd1-like"/>
</dbReference>
<evidence type="ECO:0000313" key="1">
    <source>
        <dbReference type="EMBL" id="PKW27744.1"/>
    </source>
</evidence>